<feature type="non-terminal residue" evidence="2">
    <location>
        <position position="218"/>
    </location>
</feature>
<dbReference type="SMART" id="SM00060">
    <property type="entry name" value="FN3"/>
    <property type="match status" value="2"/>
</dbReference>
<protein>
    <submittedName>
        <fullName evidence="2">Putative phosphatidylinositol phosphatase PTPRQ</fullName>
    </submittedName>
</protein>
<dbReference type="GO" id="GO:0016020">
    <property type="term" value="C:membrane"/>
    <property type="evidence" value="ECO:0007669"/>
    <property type="project" value="UniProtKB-SubCell"/>
</dbReference>
<dbReference type="Proteomes" id="UP000230750">
    <property type="component" value="Unassembled WGS sequence"/>
</dbReference>
<name>A0A2G8JF63_STIJA</name>
<dbReference type="PANTHER" id="PTHR46957">
    <property type="entry name" value="CYTOKINE RECEPTOR"/>
    <property type="match status" value="1"/>
</dbReference>
<feature type="domain" description="Fibronectin type-III" evidence="1">
    <location>
        <begin position="164"/>
        <end position="218"/>
    </location>
</feature>
<proteinExistence type="predicted"/>
<dbReference type="AlphaFoldDB" id="A0A2G8JF63"/>
<comment type="caution">
    <text evidence="2">The sequence shown here is derived from an EMBL/GenBank/DDBJ whole genome shotgun (WGS) entry which is preliminary data.</text>
</comment>
<dbReference type="Gene3D" id="2.60.40.10">
    <property type="entry name" value="Immunoglobulins"/>
    <property type="match status" value="2"/>
</dbReference>
<dbReference type="PANTHER" id="PTHR46957:SF3">
    <property type="entry name" value="CYTOKINE RECEPTOR"/>
    <property type="match status" value="1"/>
</dbReference>
<dbReference type="SUPFAM" id="SSF49265">
    <property type="entry name" value="Fibronectin type III"/>
    <property type="match status" value="1"/>
</dbReference>
<dbReference type="EMBL" id="MRZV01002195">
    <property type="protein sequence ID" value="PIK34382.1"/>
    <property type="molecule type" value="Genomic_DNA"/>
</dbReference>
<organism evidence="2 3">
    <name type="scientific">Stichopus japonicus</name>
    <name type="common">Sea cucumber</name>
    <dbReference type="NCBI Taxonomy" id="307972"/>
    <lineage>
        <taxon>Eukaryota</taxon>
        <taxon>Metazoa</taxon>
        <taxon>Echinodermata</taxon>
        <taxon>Eleutherozoa</taxon>
        <taxon>Echinozoa</taxon>
        <taxon>Holothuroidea</taxon>
        <taxon>Aspidochirotacea</taxon>
        <taxon>Aspidochirotida</taxon>
        <taxon>Stichopodidae</taxon>
        <taxon>Apostichopus</taxon>
    </lineage>
</organism>
<feature type="non-terminal residue" evidence="2">
    <location>
        <position position="1"/>
    </location>
</feature>
<dbReference type="InterPro" id="IPR036116">
    <property type="entry name" value="FN3_sf"/>
</dbReference>
<feature type="domain" description="Fibronectin type-III" evidence="1">
    <location>
        <begin position="56"/>
        <end position="162"/>
    </location>
</feature>
<sequence>TSGFKSIVLDELTPYTEYTIEVTARTRTADPFNRELYWSEPAVTTSTTNHSVPFGHPSDVRIKTEFDSAKKHQRNVELEWNPVPDYQWGSPSISYEVTLIPQDKSPGHSLVSHTQSDSHTVATFHDLDKYQTYEVKVQPFNSHGTGDLSEFGNIIPDRTMEPSPPSNLNASASSNTLLTISWGPPVSPNGLIYEYEVQVEGGAIFSSNDTGDQENSFL</sequence>
<dbReference type="CDD" id="cd00063">
    <property type="entry name" value="FN3"/>
    <property type="match status" value="2"/>
</dbReference>
<evidence type="ECO:0000313" key="3">
    <source>
        <dbReference type="Proteomes" id="UP000230750"/>
    </source>
</evidence>
<evidence type="ECO:0000313" key="2">
    <source>
        <dbReference type="EMBL" id="PIK34382.1"/>
    </source>
</evidence>
<dbReference type="PROSITE" id="PS50853">
    <property type="entry name" value="FN3"/>
    <property type="match status" value="2"/>
</dbReference>
<reference evidence="2 3" key="1">
    <citation type="journal article" date="2017" name="PLoS Biol.">
        <title>The sea cucumber genome provides insights into morphological evolution and visceral regeneration.</title>
        <authorList>
            <person name="Zhang X."/>
            <person name="Sun L."/>
            <person name="Yuan J."/>
            <person name="Sun Y."/>
            <person name="Gao Y."/>
            <person name="Zhang L."/>
            <person name="Li S."/>
            <person name="Dai H."/>
            <person name="Hamel J.F."/>
            <person name="Liu C."/>
            <person name="Yu Y."/>
            <person name="Liu S."/>
            <person name="Lin W."/>
            <person name="Guo K."/>
            <person name="Jin S."/>
            <person name="Xu P."/>
            <person name="Storey K.B."/>
            <person name="Huan P."/>
            <person name="Zhang T."/>
            <person name="Zhou Y."/>
            <person name="Zhang J."/>
            <person name="Lin C."/>
            <person name="Li X."/>
            <person name="Xing L."/>
            <person name="Huo D."/>
            <person name="Sun M."/>
            <person name="Wang L."/>
            <person name="Mercier A."/>
            <person name="Li F."/>
            <person name="Yang H."/>
            <person name="Xiang J."/>
        </authorList>
    </citation>
    <scope>NUCLEOTIDE SEQUENCE [LARGE SCALE GENOMIC DNA]</scope>
    <source>
        <strain evidence="2">Shaxun</strain>
        <tissue evidence="2">Muscle</tissue>
    </source>
</reference>
<dbReference type="STRING" id="307972.A0A2G8JF63"/>
<dbReference type="InterPro" id="IPR003961">
    <property type="entry name" value="FN3_dom"/>
</dbReference>
<evidence type="ECO:0000259" key="1">
    <source>
        <dbReference type="PROSITE" id="PS50853"/>
    </source>
</evidence>
<dbReference type="Pfam" id="PF00041">
    <property type="entry name" value="fn3"/>
    <property type="match status" value="1"/>
</dbReference>
<accession>A0A2G8JF63</accession>
<dbReference type="InterPro" id="IPR013783">
    <property type="entry name" value="Ig-like_fold"/>
</dbReference>
<dbReference type="InterPro" id="IPR050713">
    <property type="entry name" value="RTP_Phos/Ushers"/>
</dbReference>
<gene>
    <name evidence="2" type="ORF">BSL78_28797</name>
</gene>
<keyword evidence="3" id="KW-1185">Reference proteome</keyword>